<feature type="transmembrane region" description="Helical" evidence="6">
    <location>
        <begin position="429"/>
        <end position="449"/>
    </location>
</feature>
<feature type="transmembrane region" description="Helical" evidence="6">
    <location>
        <begin position="339"/>
        <end position="357"/>
    </location>
</feature>
<evidence type="ECO:0000256" key="3">
    <source>
        <dbReference type="ARBA" id="ARBA00022692"/>
    </source>
</evidence>
<dbReference type="Proteomes" id="UP000253314">
    <property type="component" value="Unassembled WGS sequence"/>
</dbReference>
<name>A0A366XYC1_9BACI</name>
<gene>
    <name evidence="7" type="ORF">DS031_01290</name>
</gene>
<keyword evidence="8" id="KW-1185">Reference proteome</keyword>
<keyword evidence="2" id="KW-1003">Cell membrane</keyword>
<reference evidence="7 8" key="1">
    <citation type="submission" date="2018-07" db="EMBL/GenBank/DDBJ databases">
        <title>Lottiidibacillus patelloidae gen. nov., sp. nov., isolated from the intestinal tract of a marine limpet and the reclassification of B. taeanensis BH030017T, B. algicola KMM 3737T and B. hwajinpoensis SW-72T as genus Lottiidibacillus.</title>
        <authorList>
            <person name="Liu R."/>
            <person name="Huang Z."/>
        </authorList>
    </citation>
    <scope>NUCLEOTIDE SEQUENCE [LARGE SCALE GENOMIC DNA]</scope>
    <source>
        <strain evidence="7 8">BH030017</strain>
    </source>
</reference>
<evidence type="ECO:0000256" key="2">
    <source>
        <dbReference type="ARBA" id="ARBA00022475"/>
    </source>
</evidence>
<dbReference type="InterPro" id="IPR024923">
    <property type="entry name" value="PG_synth_SpoVB"/>
</dbReference>
<feature type="transmembrane region" description="Helical" evidence="6">
    <location>
        <begin position="12"/>
        <end position="35"/>
    </location>
</feature>
<dbReference type="PANTHER" id="PTHR30250:SF21">
    <property type="entry name" value="LIPID II FLIPPASE MURJ"/>
    <property type="match status" value="1"/>
</dbReference>
<feature type="transmembrane region" description="Helical" evidence="6">
    <location>
        <begin position="193"/>
        <end position="218"/>
    </location>
</feature>
<feature type="transmembrane region" description="Helical" evidence="6">
    <location>
        <begin position="502"/>
        <end position="520"/>
    </location>
</feature>
<feature type="transmembrane region" description="Helical" evidence="6">
    <location>
        <begin position="89"/>
        <end position="110"/>
    </location>
</feature>
<evidence type="ECO:0000256" key="5">
    <source>
        <dbReference type="ARBA" id="ARBA00023136"/>
    </source>
</evidence>
<dbReference type="PANTHER" id="PTHR30250">
    <property type="entry name" value="PST FAMILY PREDICTED COLANIC ACID TRANSPORTER"/>
    <property type="match status" value="1"/>
</dbReference>
<feature type="transmembrane region" description="Helical" evidence="6">
    <location>
        <begin position="403"/>
        <end position="423"/>
    </location>
</feature>
<evidence type="ECO:0000256" key="4">
    <source>
        <dbReference type="ARBA" id="ARBA00022989"/>
    </source>
</evidence>
<keyword evidence="5 6" id="KW-0472">Membrane</keyword>
<dbReference type="AlphaFoldDB" id="A0A366XYC1"/>
<dbReference type="PIRSF" id="PIRSF038958">
    <property type="entry name" value="PG_synth_SpoVB"/>
    <property type="match status" value="1"/>
</dbReference>
<evidence type="ECO:0000313" key="7">
    <source>
        <dbReference type="EMBL" id="RBW71410.1"/>
    </source>
</evidence>
<dbReference type="RefSeq" id="WP_113804116.1">
    <property type="nucleotide sequence ID" value="NZ_QOCW01000001.1"/>
</dbReference>
<keyword evidence="4 6" id="KW-1133">Transmembrane helix</keyword>
<evidence type="ECO:0000313" key="8">
    <source>
        <dbReference type="Proteomes" id="UP000253314"/>
    </source>
</evidence>
<dbReference type="InterPro" id="IPR050833">
    <property type="entry name" value="Poly_Biosynth_Transport"/>
</dbReference>
<proteinExistence type="predicted"/>
<keyword evidence="3 6" id="KW-0812">Transmembrane</keyword>
<feature type="transmembrane region" description="Helical" evidence="6">
    <location>
        <begin position="47"/>
        <end position="69"/>
    </location>
</feature>
<feature type="transmembrane region" description="Helical" evidence="6">
    <location>
        <begin position="298"/>
        <end position="318"/>
    </location>
</feature>
<comment type="caution">
    <text evidence="7">The sequence shown here is derived from an EMBL/GenBank/DDBJ whole genome shotgun (WGS) entry which is preliminary data.</text>
</comment>
<feature type="transmembrane region" description="Helical" evidence="6">
    <location>
        <begin position="461"/>
        <end position="482"/>
    </location>
</feature>
<evidence type="ECO:0000256" key="6">
    <source>
        <dbReference type="SAM" id="Phobius"/>
    </source>
</evidence>
<accession>A0A366XYC1</accession>
<dbReference type="InterPro" id="IPR002797">
    <property type="entry name" value="Polysacc_synth"/>
</dbReference>
<dbReference type="Pfam" id="PF01943">
    <property type="entry name" value="Polysacc_synt"/>
    <property type="match status" value="1"/>
</dbReference>
<dbReference type="CDD" id="cd13124">
    <property type="entry name" value="MATE_SpoVB_like"/>
    <property type="match status" value="1"/>
</dbReference>
<protein>
    <submittedName>
        <fullName evidence="7">Polysaccharide biosynthesis protein</fullName>
    </submittedName>
</protein>
<dbReference type="OrthoDB" id="9775950at2"/>
<feature type="transmembrane region" description="Helical" evidence="6">
    <location>
        <begin position="246"/>
        <end position="266"/>
    </location>
</feature>
<organism evidence="7 8">
    <name type="scientific">Bacillus taeanensis</name>
    <dbReference type="NCBI Taxonomy" id="273032"/>
    <lineage>
        <taxon>Bacteria</taxon>
        <taxon>Bacillati</taxon>
        <taxon>Bacillota</taxon>
        <taxon>Bacilli</taxon>
        <taxon>Bacillales</taxon>
        <taxon>Bacillaceae</taxon>
        <taxon>Bacillus</taxon>
    </lineage>
</organism>
<dbReference type="GO" id="GO:0005886">
    <property type="term" value="C:plasma membrane"/>
    <property type="evidence" value="ECO:0007669"/>
    <property type="project" value="UniProtKB-SubCell"/>
</dbReference>
<feature type="transmembrane region" description="Helical" evidence="6">
    <location>
        <begin position="377"/>
        <end position="396"/>
    </location>
</feature>
<dbReference type="EMBL" id="QOCW01000001">
    <property type="protein sequence ID" value="RBW71410.1"/>
    <property type="molecule type" value="Genomic_DNA"/>
</dbReference>
<feature type="transmembrane region" description="Helical" evidence="6">
    <location>
        <begin position="169"/>
        <end position="187"/>
    </location>
</feature>
<comment type="subcellular location">
    <subcellularLocation>
        <location evidence="1">Cell membrane</location>
        <topology evidence="1">Multi-pass membrane protein</topology>
    </subcellularLocation>
</comment>
<evidence type="ECO:0000256" key="1">
    <source>
        <dbReference type="ARBA" id="ARBA00004651"/>
    </source>
</evidence>
<feature type="transmembrane region" description="Helical" evidence="6">
    <location>
        <begin position="130"/>
        <end position="148"/>
    </location>
</feature>
<sequence>MSDSRLVRGTLLLTGATMASRILGLIYIFPFVWLVGIQGQALYSYAYTPYTIILYVATLGLPLAVSKFVSKYNELGDYRTGRRLLKSGLILLSLTGFLCFLIMYITAPFIANIVVDPNAQTGNDFDDVVLVIRVVSTALLIVPIMSVLRGYFQGFQSMGPTAVSQVVEQLFRIVFILIASFIIVEGMNGDPAVAVAFATFGAFIGGVGGLLVLVWYWFKRRDKLNKQLEESTVDHQIPLTAMYKELFAYAIPFVLVGLAIPLYMLIDTFTVNNALKAVGFSQGEAENVFGTLQTIHKLIMIPVSLSTALGLTLIPTITKTFVSGNQTELQRQITQTFQLLLFLTVPAAVGLSVLSYPAFGTMFPTEDILVGGHLLGWYAPTAILFALFTATAAILQGIDKQKYAVLALFAGIVLKISLNYWLIKQFAGVGAIMGTNIGYAFAIVINLLIIKKYAHYSFVFVAKRTILISILAAAMGIAVYAGEFLLNFIFPNGYEESGFIKAVVTLIVGVGIGGVVYLLLSIRTNLLFQIMGERVRRLPFLKKKRNKQKEGS</sequence>